<evidence type="ECO:0000313" key="7">
    <source>
        <dbReference type="Proteomes" id="UP000305067"/>
    </source>
</evidence>
<dbReference type="Proteomes" id="UP000305067">
    <property type="component" value="Unassembled WGS sequence"/>
</dbReference>
<dbReference type="GO" id="GO:0006351">
    <property type="term" value="P:DNA-templated transcription"/>
    <property type="evidence" value="ECO:0007669"/>
    <property type="project" value="InterPro"/>
</dbReference>
<sequence>MVKAPTDSSTKQSSSKRKKDDDEEGSASAKKQRTRVSFSCGECHRRKQRCDRQTPCSHCIGRKVPELCKPYTPGKAEQDMSLRLLRIERIIEAALPQYCTPDTPHTLESLHNMRSSQGTDEENNSDQEGTFQSGKWYGNSAVGSIAPANLIEQLEHAVRPDSRSASAAQIGEQSSPSPMDRDRPSLITSPTLEIEPSAADNLQLLVQDCGVSPHQISELLQELPPQRMIEGLIDFYFRSINWTRYPLAEDDFRASYASVCTNSRLGGGATNVNDIRFLPLLFVVLAIAARLSPEHLGGDAHHRRVTSLHYYWSSRRSLLIAAAIQNDSLDIVLARLLSARFLTFDRRITECWSQLGAAVRTAQALGLHRDGTTMRMESSLIEHRRRIWSYLYHADRSYALVLGRPHAIQDDYTSTLPPLNVDDSNPAHLRNPPPLSVPTPMTFVILRQSLAAIIGRMVHHFQKVRPSSHYADVLALDDELTRFIAKLPPHFSLVPDRSLDESHNYIPAHRFLLITEILFVRISLHRPYLLRKLHTDRYARSRSACFESALKDFEVRKAFRQTCPKTVEAPLSNAYREFQTAMISGIYLVLDPRGPDAASMHDILDAFLTDNEGPREMDETTKREVKIIQFFKKKASEVETHGYRTYPQSSSTSSLNDHHAHLLLSLQGQGPGTPRSLTRASSQDDPHPSVQHHTHLRSPTTVQRFQHSIHTDGMATSPINSSSPGTEDEPSAQLLLDNWCNSVSNGAGIDYTGMTTAWPPAHEADSGWAGPSPAAMNTSSNPPLLHGYDGNDWTYWETLVNHIQRGP</sequence>
<dbReference type="GO" id="GO:0008270">
    <property type="term" value="F:zinc ion binding"/>
    <property type="evidence" value="ECO:0007669"/>
    <property type="project" value="InterPro"/>
</dbReference>
<evidence type="ECO:0000256" key="2">
    <source>
        <dbReference type="ARBA" id="ARBA00022723"/>
    </source>
</evidence>
<dbReference type="CDD" id="cd00067">
    <property type="entry name" value="GAL4"/>
    <property type="match status" value="1"/>
</dbReference>
<dbReference type="GO" id="GO:0003677">
    <property type="term" value="F:DNA binding"/>
    <property type="evidence" value="ECO:0007669"/>
    <property type="project" value="InterPro"/>
</dbReference>
<dbReference type="PANTHER" id="PTHR31001">
    <property type="entry name" value="UNCHARACTERIZED TRANSCRIPTIONAL REGULATORY PROTEIN"/>
    <property type="match status" value="1"/>
</dbReference>
<proteinExistence type="predicted"/>
<dbReference type="SMART" id="SM00066">
    <property type="entry name" value="GAL4"/>
    <property type="match status" value="1"/>
</dbReference>
<dbReference type="PROSITE" id="PS50048">
    <property type="entry name" value="ZN2_CY6_FUNGAL_2"/>
    <property type="match status" value="1"/>
</dbReference>
<feature type="region of interest" description="Disordered" evidence="4">
    <location>
        <begin position="1"/>
        <end position="38"/>
    </location>
</feature>
<dbReference type="Pfam" id="PF04082">
    <property type="entry name" value="Fungal_trans"/>
    <property type="match status" value="1"/>
</dbReference>
<dbReference type="SMART" id="SM00906">
    <property type="entry name" value="Fungal_trans"/>
    <property type="match status" value="1"/>
</dbReference>
<dbReference type="InterPro" id="IPR001138">
    <property type="entry name" value="Zn2Cys6_DnaBD"/>
</dbReference>
<dbReference type="PANTHER" id="PTHR31001:SF87">
    <property type="entry name" value="COL-21"/>
    <property type="match status" value="1"/>
</dbReference>
<dbReference type="Gene3D" id="4.10.240.10">
    <property type="entry name" value="Zn(2)-C6 fungal-type DNA-binding domain"/>
    <property type="match status" value="1"/>
</dbReference>
<organism evidence="6 7">
    <name type="scientific">Pterulicium gracile</name>
    <dbReference type="NCBI Taxonomy" id="1884261"/>
    <lineage>
        <taxon>Eukaryota</taxon>
        <taxon>Fungi</taxon>
        <taxon>Dikarya</taxon>
        <taxon>Basidiomycota</taxon>
        <taxon>Agaricomycotina</taxon>
        <taxon>Agaricomycetes</taxon>
        <taxon>Agaricomycetidae</taxon>
        <taxon>Agaricales</taxon>
        <taxon>Pleurotineae</taxon>
        <taxon>Pterulaceae</taxon>
        <taxon>Pterulicium</taxon>
    </lineage>
</organism>
<reference evidence="6 7" key="1">
    <citation type="journal article" date="2019" name="Nat. Ecol. Evol.">
        <title>Megaphylogeny resolves global patterns of mushroom evolution.</title>
        <authorList>
            <person name="Varga T."/>
            <person name="Krizsan K."/>
            <person name="Foldi C."/>
            <person name="Dima B."/>
            <person name="Sanchez-Garcia M."/>
            <person name="Sanchez-Ramirez S."/>
            <person name="Szollosi G.J."/>
            <person name="Szarkandi J.G."/>
            <person name="Papp V."/>
            <person name="Albert L."/>
            <person name="Andreopoulos W."/>
            <person name="Angelini C."/>
            <person name="Antonin V."/>
            <person name="Barry K.W."/>
            <person name="Bougher N.L."/>
            <person name="Buchanan P."/>
            <person name="Buyck B."/>
            <person name="Bense V."/>
            <person name="Catcheside P."/>
            <person name="Chovatia M."/>
            <person name="Cooper J."/>
            <person name="Damon W."/>
            <person name="Desjardin D."/>
            <person name="Finy P."/>
            <person name="Geml J."/>
            <person name="Haridas S."/>
            <person name="Hughes K."/>
            <person name="Justo A."/>
            <person name="Karasinski D."/>
            <person name="Kautmanova I."/>
            <person name="Kiss B."/>
            <person name="Kocsube S."/>
            <person name="Kotiranta H."/>
            <person name="LaButti K.M."/>
            <person name="Lechner B.E."/>
            <person name="Liimatainen K."/>
            <person name="Lipzen A."/>
            <person name="Lukacs Z."/>
            <person name="Mihaltcheva S."/>
            <person name="Morgado L.N."/>
            <person name="Niskanen T."/>
            <person name="Noordeloos M.E."/>
            <person name="Ohm R.A."/>
            <person name="Ortiz-Santana B."/>
            <person name="Ovrebo C."/>
            <person name="Racz N."/>
            <person name="Riley R."/>
            <person name="Savchenko A."/>
            <person name="Shiryaev A."/>
            <person name="Soop K."/>
            <person name="Spirin V."/>
            <person name="Szebenyi C."/>
            <person name="Tomsovsky M."/>
            <person name="Tulloss R.E."/>
            <person name="Uehling J."/>
            <person name="Grigoriev I.V."/>
            <person name="Vagvolgyi C."/>
            <person name="Papp T."/>
            <person name="Martin F.M."/>
            <person name="Miettinen O."/>
            <person name="Hibbett D.S."/>
            <person name="Nagy L.G."/>
        </authorList>
    </citation>
    <scope>NUCLEOTIDE SEQUENCE [LARGE SCALE GENOMIC DNA]</scope>
    <source>
        <strain evidence="6 7">CBS 309.79</strain>
    </source>
</reference>
<keyword evidence="2" id="KW-0479">Metal-binding</keyword>
<dbReference type="PROSITE" id="PS00463">
    <property type="entry name" value="ZN2_CY6_FUNGAL_1"/>
    <property type="match status" value="1"/>
</dbReference>
<name>A0A5C3QG80_9AGAR</name>
<evidence type="ECO:0000256" key="4">
    <source>
        <dbReference type="SAM" id="MobiDB-lite"/>
    </source>
</evidence>
<dbReference type="EMBL" id="ML178828">
    <property type="protein sequence ID" value="TFL00487.1"/>
    <property type="molecule type" value="Genomic_DNA"/>
</dbReference>
<feature type="compositionally biased region" description="Polar residues" evidence="4">
    <location>
        <begin position="697"/>
        <end position="706"/>
    </location>
</feature>
<dbReference type="CDD" id="cd12148">
    <property type="entry name" value="fungal_TF_MHR"/>
    <property type="match status" value="1"/>
</dbReference>
<evidence type="ECO:0000259" key="5">
    <source>
        <dbReference type="PROSITE" id="PS50048"/>
    </source>
</evidence>
<evidence type="ECO:0000313" key="6">
    <source>
        <dbReference type="EMBL" id="TFL00487.1"/>
    </source>
</evidence>
<keyword evidence="7" id="KW-1185">Reference proteome</keyword>
<feature type="region of interest" description="Disordered" evidence="4">
    <location>
        <begin position="665"/>
        <end position="706"/>
    </location>
</feature>
<dbReference type="GO" id="GO:0005634">
    <property type="term" value="C:nucleus"/>
    <property type="evidence" value="ECO:0007669"/>
    <property type="project" value="UniProtKB-SubCell"/>
</dbReference>
<dbReference type="STRING" id="1884261.A0A5C3QG80"/>
<dbReference type="Pfam" id="PF00172">
    <property type="entry name" value="Zn_clus"/>
    <property type="match status" value="1"/>
</dbReference>
<feature type="region of interest" description="Disordered" evidence="4">
    <location>
        <begin position="100"/>
        <end position="134"/>
    </location>
</feature>
<feature type="compositionally biased region" description="Polar residues" evidence="4">
    <location>
        <begin position="163"/>
        <end position="173"/>
    </location>
</feature>
<dbReference type="InterPro" id="IPR036864">
    <property type="entry name" value="Zn2-C6_fun-type_DNA-bd_sf"/>
</dbReference>
<protein>
    <submittedName>
        <fullName evidence="6">Fungal-specific transcription factor domain-containing protein</fullName>
    </submittedName>
</protein>
<dbReference type="OrthoDB" id="4934715at2759"/>
<dbReference type="InterPro" id="IPR050613">
    <property type="entry name" value="Sec_Metabolite_Reg"/>
</dbReference>
<comment type="subcellular location">
    <subcellularLocation>
        <location evidence="1">Nucleus</location>
    </subcellularLocation>
</comment>
<gene>
    <name evidence="6" type="ORF">BDV98DRAFT_569081</name>
</gene>
<dbReference type="GO" id="GO:0000981">
    <property type="term" value="F:DNA-binding transcription factor activity, RNA polymerase II-specific"/>
    <property type="evidence" value="ECO:0007669"/>
    <property type="project" value="InterPro"/>
</dbReference>
<accession>A0A5C3QG80</accession>
<dbReference type="InterPro" id="IPR007219">
    <property type="entry name" value="XnlR_reg_dom"/>
</dbReference>
<dbReference type="AlphaFoldDB" id="A0A5C3QG80"/>
<dbReference type="SUPFAM" id="SSF57701">
    <property type="entry name" value="Zn2/Cys6 DNA-binding domain"/>
    <property type="match status" value="1"/>
</dbReference>
<evidence type="ECO:0000256" key="3">
    <source>
        <dbReference type="ARBA" id="ARBA00023242"/>
    </source>
</evidence>
<evidence type="ECO:0000256" key="1">
    <source>
        <dbReference type="ARBA" id="ARBA00004123"/>
    </source>
</evidence>
<feature type="domain" description="Zn(2)-C6 fungal-type" evidence="5">
    <location>
        <begin position="39"/>
        <end position="68"/>
    </location>
</feature>
<keyword evidence="3" id="KW-0539">Nucleus</keyword>
<feature type="region of interest" description="Disordered" evidence="4">
    <location>
        <begin position="158"/>
        <end position="187"/>
    </location>
</feature>
<feature type="region of interest" description="Disordered" evidence="4">
    <location>
        <begin position="712"/>
        <end position="731"/>
    </location>
</feature>